<dbReference type="GeneID" id="94298833"/>
<organism evidence="2 3">
    <name type="scientific">Spironucleus salmonicida</name>
    <dbReference type="NCBI Taxonomy" id="348837"/>
    <lineage>
        <taxon>Eukaryota</taxon>
        <taxon>Metamonada</taxon>
        <taxon>Diplomonadida</taxon>
        <taxon>Hexamitidae</taxon>
        <taxon>Hexamitinae</taxon>
        <taxon>Spironucleus</taxon>
    </lineage>
</organism>
<dbReference type="RefSeq" id="XP_067763471.1">
    <property type="nucleotide sequence ID" value="XM_067908650.1"/>
</dbReference>
<dbReference type="AlphaFoldDB" id="A0A9P8LRA9"/>
<dbReference type="KEGG" id="ssao:94298833"/>
<evidence type="ECO:0008006" key="4">
    <source>
        <dbReference type="Google" id="ProtNLM"/>
    </source>
</evidence>
<evidence type="ECO:0000313" key="2">
    <source>
        <dbReference type="EMBL" id="KAH0572698.1"/>
    </source>
</evidence>
<proteinExistence type="predicted"/>
<keyword evidence="1" id="KW-0812">Transmembrane</keyword>
<keyword evidence="3" id="KW-1185">Reference proteome</keyword>
<reference evidence="2 3" key="1">
    <citation type="journal article" date="2014" name="PLoS Genet.">
        <title>The Genome of Spironucleus salmonicida Highlights a Fish Pathogen Adapted to Fluctuating Environments.</title>
        <authorList>
            <person name="Xu F."/>
            <person name="Jerlstrom-Hultqvist J."/>
            <person name="Einarsson E."/>
            <person name="Astvaldsson A."/>
            <person name="Svard S.G."/>
            <person name="Andersson J.O."/>
        </authorList>
    </citation>
    <scope>NUCLEOTIDE SEQUENCE [LARGE SCALE GENOMIC DNA]</scope>
    <source>
        <strain evidence="2 3">ATCC 50377</strain>
    </source>
</reference>
<dbReference type="EMBL" id="AUWU02000005">
    <property type="protein sequence ID" value="KAH0572698.1"/>
    <property type="molecule type" value="Genomic_DNA"/>
</dbReference>
<accession>A0A9P8LRA9</accession>
<protein>
    <recommendedName>
        <fullName evidence="4">Transmembrane protein</fullName>
    </recommendedName>
</protein>
<gene>
    <name evidence="2" type="ORF">SS50377_24810</name>
</gene>
<keyword evidence="1" id="KW-1133">Transmembrane helix</keyword>
<name>A0A9P8LRA9_9EUKA</name>
<feature type="transmembrane region" description="Helical" evidence="1">
    <location>
        <begin position="523"/>
        <end position="547"/>
    </location>
</feature>
<sequence length="550" mass="63091">MCDDLFFQNINLYNSYDNQYNNFQFLIMLLIIMQDQIHCFDEDSSLIGRLQRSQFYMHLSPTKNQALHCLAFNNTISIATLHYVQDGTVQSLSTDFTYQSGIPLEITFNDVKTAQFNFMTELSIISYEIVLGKELSVPGTFSLIQHTMVNTSNCWNNVTLVYNRSRNSYLSINADPNDCQISTPAVEFQYQVNSTWISIPIAPNSSSPATYYKLPFVHLDTHNYQIFAETSSADIQQSLLSFFKQFQKDRQLKMRLSLNYTQSGSSLSQQIFGEVTQIQTDTNNCITDLNLITIVTSTSISNIADLSTLEICISSSFIMATSVFQKTQQIKQETTNGFAARTGIVFYFDVDNMSLLTQNLTGQTQQLFISFYDSNQDIISEQTIEYAPIQSCFYKIITQVSFKDTCIIVFPTLTPECLDKYKDGVLTQQQEVLQMTSDTQSRIQFQVYKKRLVIQNKSFFTECFSEADTIEDSQFPFFPGDYHVRQKGFIQELKKSFITRIFITNEYDYQLSLNVIVDQKSIILIYFWVIISLITIVAVVATSVLALRQQ</sequence>
<dbReference type="Proteomes" id="UP000018208">
    <property type="component" value="Unassembled WGS sequence"/>
</dbReference>
<keyword evidence="1" id="KW-0472">Membrane</keyword>
<comment type="caution">
    <text evidence="2">The sequence shown here is derived from an EMBL/GenBank/DDBJ whole genome shotgun (WGS) entry which is preliminary data.</text>
</comment>
<evidence type="ECO:0000256" key="1">
    <source>
        <dbReference type="SAM" id="Phobius"/>
    </source>
</evidence>
<evidence type="ECO:0000313" key="3">
    <source>
        <dbReference type="Proteomes" id="UP000018208"/>
    </source>
</evidence>